<organism evidence="7 8">
    <name type="scientific">Handroanthus impetiginosus</name>
    <dbReference type="NCBI Taxonomy" id="429701"/>
    <lineage>
        <taxon>Eukaryota</taxon>
        <taxon>Viridiplantae</taxon>
        <taxon>Streptophyta</taxon>
        <taxon>Embryophyta</taxon>
        <taxon>Tracheophyta</taxon>
        <taxon>Spermatophyta</taxon>
        <taxon>Magnoliopsida</taxon>
        <taxon>eudicotyledons</taxon>
        <taxon>Gunneridae</taxon>
        <taxon>Pentapetalae</taxon>
        <taxon>asterids</taxon>
        <taxon>lamiids</taxon>
        <taxon>Lamiales</taxon>
        <taxon>Bignoniaceae</taxon>
        <taxon>Crescentiina</taxon>
        <taxon>Tabebuia alliance</taxon>
        <taxon>Handroanthus</taxon>
    </lineage>
</organism>
<dbReference type="PROSITE" id="PS00375">
    <property type="entry name" value="UDPGT"/>
    <property type="match status" value="1"/>
</dbReference>
<dbReference type="FunFam" id="3.40.50.2000:FF:000060">
    <property type="entry name" value="Glycosyltransferase"/>
    <property type="match status" value="1"/>
</dbReference>
<accession>A0A2G9G7L3</accession>
<dbReference type="InterPro" id="IPR002213">
    <property type="entry name" value="UDP_glucos_trans"/>
</dbReference>
<keyword evidence="8" id="KW-1185">Reference proteome</keyword>
<evidence type="ECO:0000256" key="4">
    <source>
        <dbReference type="RuleBase" id="RU003718"/>
    </source>
</evidence>
<evidence type="ECO:0000313" key="8">
    <source>
        <dbReference type="Proteomes" id="UP000231279"/>
    </source>
</evidence>
<evidence type="ECO:0000256" key="5">
    <source>
        <dbReference type="RuleBase" id="RU362057"/>
    </source>
</evidence>
<dbReference type="OrthoDB" id="5835829at2759"/>
<keyword evidence="2 4" id="KW-0328">Glycosyltransferase</keyword>
<protein>
    <recommendedName>
        <fullName evidence="5">Glycosyltransferase</fullName>
        <ecNumber evidence="5">2.4.1.-</ecNumber>
    </recommendedName>
</protein>
<dbReference type="SUPFAM" id="SSF53756">
    <property type="entry name" value="UDP-Glycosyltransferase/glycogen phosphorylase"/>
    <property type="match status" value="1"/>
</dbReference>
<dbReference type="Pfam" id="PF26168">
    <property type="entry name" value="Glyco_transf_N"/>
    <property type="match status" value="1"/>
</dbReference>
<dbReference type="PANTHER" id="PTHR48044">
    <property type="entry name" value="GLYCOSYLTRANSFERASE"/>
    <property type="match status" value="1"/>
</dbReference>
<reference evidence="8" key="1">
    <citation type="journal article" date="2018" name="Gigascience">
        <title>Genome assembly of the Pink Ipe (Handroanthus impetiginosus, Bignoniaceae), a highly valued, ecologically keystone Neotropical timber forest tree.</title>
        <authorList>
            <person name="Silva-Junior O.B."/>
            <person name="Grattapaglia D."/>
            <person name="Novaes E."/>
            <person name="Collevatti R.G."/>
        </authorList>
    </citation>
    <scope>NUCLEOTIDE SEQUENCE [LARGE SCALE GENOMIC DNA]</scope>
    <source>
        <strain evidence="8">cv. UFG-1</strain>
    </source>
</reference>
<sequence>MADHTHQIGDKNHEESQVAVVMVPLPAQGHLNQLLHLSRLLSAASLPVYYVGAATHIRQAKLRVQGWDLSTTAAIHFHEFPTPRFENPLPNPHSLIKFPAQIVPSLSASLNLRDPVFNFVKELSKSFRRVIVIYDFLMAYVVQDIPTIQNSESYCFRSISSFYLYSFCWDAAGRPDLHLPDEAKNVLKEIPSRDGVFSPEFTDFSNVQRESNRNFSGDIYNSSRAIEGLYLDLLAKEKTTGTDKTWAIGPFNPVLIPEKKSHKCLEWLEKQPQSSVIFVSFGTTCSLSDEQVKELALGLERSEQRFIWVLRDADKGDIFTGDVRKVELPEGFEGRVKERGIILTDWAPQLAILSHSATGGFMSHCGWNSCIESISMGVPMATWPMHSDQPTNAVLITKALRIGVEVRDWEHRDGVLSANTVENAIRRLMASSEGDEMRKRAKELGADVRNSVMEGGSSHMEMKSFISHITR</sequence>
<dbReference type="CDD" id="cd03784">
    <property type="entry name" value="GT1_Gtf-like"/>
    <property type="match status" value="1"/>
</dbReference>
<comment type="caution">
    <text evidence="7">The sequence shown here is derived from an EMBL/GenBank/DDBJ whole genome shotgun (WGS) entry which is preliminary data.</text>
</comment>
<dbReference type="InterPro" id="IPR058980">
    <property type="entry name" value="Glyco_transf_N"/>
</dbReference>
<gene>
    <name evidence="7" type="ORF">CDL12_26533</name>
</gene>
<evidence type="ECO:0000259" key="6">
    <source>
        <dbReference type="Pfam" id="PF26168"/>
    </source>
</evidence>
<proteinExistence type="inferred from homology"/>
<keyword evidence="3 4" id="KW-0808">Transferase</keyword>
<dbReference type="Pfam" id="PF00201">
    <property type="entry name" value="UDPGT"/>
    <property type="match status" value="1"/>
</dbReference>
<evidence type="ECO:0000256" key="2">
    <source>
        <dbReference type="ARBA" id="ARBA00022676"/>
    </source>
</evidence>
<dbReference type="AlphaFoldDB" id="A0A2G9G7L3"/>
<dbReference type="FunFam" id="3.40.50.2000:FF:000238">
    <property type="entry name" value="Glycosyltransferase"/>
    <property type="match status" value="1"/>
</dbReference>
<dbReference type="GO" id="GO:0016138">
    <property type="term" value="P:glycoside biosynthetic process"/>
    <property type="evidence" value="ECO:0007669"/>
    <property type="project" value="UniProtKB-ARBA"/>
</dbReference>
<dbReference type="EMBL" id="NKXS01006660">
    <property type="protein sequence ID" value="PIN00960.1"/>
    <property type="molecule type" value="Genomic_DNA"/>
</dbReference>
<evidence type="ECO:0000313" key="7">
    <source>
        <dbReference type="EMBL" id="PIN00960.1"/>
    </source>
</evidence>
<dbReference type="GO" id="GO:0009690">
    <property type="term" value="P:cytokinin metabolic process"/>
    <property type="evidence" value="ECO:0007669"/>
    <property type="project" value="UniProtKB-ARBA"/>
</dbReference>
<dbReference type="EC" id="2.4.1.-" evidence="5"/>
<dbReference type="PANTHER" id="PTHR48044:SF22">
    <property type="entry name" value="GLYCOSYLTRANSFERASE"/>
    <property type="match status" value="1"/>
</dbReference>
<dbReference type="InterPro" id="IPR035595">
    <property type="entry name" value="UDP_glycos_trans_CS"/>
</dbReference>
<dbReference type="Proteomes" id="UP000231279">
    <property type="component" value="Unassembled WGS sequence"/>
</dbReference>
<name>A0A2G9G7L3_9LAMI</name>
<dbReference type="GO" id="GO:0050404">
    <property type="term" value="F:zeatin O-beta-D-xylosyltransferase activity"/>
    <property type="evidence" value="ECO:0007669"/>
    <property type="project" value="UniProtKB-ARBA"/>
</dbReference>
<evidence type="ECO:0000256" key="1">
    <source>
        <dbReference type="ARBA" id="ARBA00009995"/>
    </source>
</evidence>
<evidence type="ECO:0000256" key="3">
    <source>
        <dbReference type="ARBA" id="ARBA00022679"/>
    </source>
</evidence>
<dbReference type="Gene3D" id="3.40.50.2000">
    <property type="entry name" value="Glycogen Phosphorylase B"/>
    <property type="match status" value="2"/>
</dbReference>
<comment type="similarity">
    <text evidence="1 4">Belongs to the UDP-glycosyltransferase family.</text>
</comment>
<feature type="domain" description="Glycosyltransferase N-terminal" evidence="6">
    <location>
        <begin position="17"/>
        <end position="253"/>
    </location>
</feature>